<dbReference type="Pfam" id="PF00355">
    <property type="entry name" value="Rieske"/>
    <property type="match status" value="1"/>
</dbReference>
<evidence type="ECO:0000256" key="2">
    <source>
        <dbReference type="ARBA" id="ARBA00022723"/>
    </source>
</evidence>
<dbReference type="SUPFAM" id="SSF51905">
    <property type="entry name" value="FAD/NAD(P)-binding domain"/>
    <property type="match status" value="1"/>
</dbReference>
<dbReference type="AlphaFoldDB" id="A0AAW6T643"/>
<dbReference type="EMBL" id="JASATX010000001">
    <property type="protein sequence ID" value="MDI2097628.1"/>
    <property type="molecule type" value="Genomic_DNA"/>
</dbReference>
<evidence type="ECO:0000313" key="6">
    <source>
        <dbReference type="EMBL" id="MDI2097628.1"/>
    </source>
</evidence>
<accession>A0AAW6T643</accession>
<proteinExistence type="predicted"/>
<dbReference type="PANTHER" id="PTHR13847">
    <property type="entry name" value="SARCOSINE DEHYDROGENASE-RELATED"/>
    <property type="match status" value="1"/>
</dbReference>
<sequence length="492" mass="52378">MTSLWHAYSTGIDTDAAAPDSSDVVVVGAGLAGLTTALLLSRAGVSVTVLEARTIGAVTTGNTTGKVSLLQGAALQGIAEHNDAQVVGAYVTANRAGQAWLRQYLGTIGAEERDRDAWSIAFTQQGRETLERELEVAREAGLDVDWAETTELPFTTTGGIRLAGQFQIDPMPVLAAMVRELRERGAAVVQNARVTEFEVDGDRVRVTLHGHEVSASRVVIATGMPVTFRGAYFARLEPNRSYASAYRVPGPLPQAMYLSVDSPSRSLRTATFGDQQFLVAGGPGHIVGRERSPKRLVEELDAWVKQHFPGAVREYTWSAQDYRALDHAPYVGRATPGDERIYVATGFNKWGMANSVAAALTLSARLSGAAAPDWATALYDRPTTLPDAAEAVRVNATVGGNLAKEWAMTLFKAAPDAALAEGEGRVFGEGLHPRGRSVVDGVATEVSAVCTHLGGVLSWNDAECTWDCPLHGSRFAADGSRLEGPAVKDLGH</sequence>
<dbReference type="Proteomes" id="UP001321506">
    <property type="component" value="Unassembled WGS sequence"/>
</dbReference>
<evidence type="ECO:0000259" key="5">
    <source>
        <dbReference type="PROSITE" id="PS51296"/>
    </source>
</evidence>
<evidence type="ECO:0000313" key="7">
    <source>
        <dbReference type="Proteomes" id="UP001321506"/>
    </source>
</evidence>
<evidence type="ECO:0000256" key="3">
    <source>
        <dbReference type="ARBA" id="ARBA00023004"/>
    </source>
</evidence>
<dbReference type="Gene3D" id="2.102.10.10">
    <property type="entry name" value="Rieske [2Fe-2S] iron-sulphur domain"/>
    <property type="match status" value="1"/>
</dbReference>
<comment type="caution">
    <text evidence="6">The sequence shown here is derived from an EMBL/GenBank/DDBJ whole genome shotgun (WGS) entry which is preliminary data.</text>
</comment>
<keyword evidence="1" id="KW-0001">2Fe-2S</keyword>
<gene>
    <name evidence="6" type="ORF">QF206_01420</name>
</gene>
<dbReference type="GO" id="GO:0016705">
    <property type="term" value="F:oxidoreductase activity, acting on paired donors, with incorporation or reduction of molecular oxygen"/>
    <property type="evidence" value="ECO:0007669"/>
    <property type="project" value="UniProtKB-ARBA"/>
</dbReference>
<organism evidence="6 7">
    <name type="scientific">Ruicaihuangia caeni</name>
    <dbReference type="NCBI Taxonomy" id="3042517"/>
    <lineage>
        <taxon>Bacteria</taxon>
        <taxon>Bacillati</taxon>
        <taxon>Actinomycetota</taxon>
        <taxon>Actinomycetes</taxon>
        <taxon>Micrococcales</taxon>
        <taxon>Microbacteriaceae</taxon>
        <taxon>Ruicaihuangia</taxon>
    </lineage>
</organism>
<dbReference type="Pfam" id="PF01266">
    <property type="entry name" value="DAO"/>
    <property type="match status" value="1"/>
</dbReference>
<dbReference type="RefSeq" id="WP_281487416.1">
    <property type="nucleotide sequence ID" value="NZ_JASATX010000001.1"/>
</dbReference>
<dbReference type="Gene3D" id="3.30.9.10">
    <property type="entry name" value="D-Amino Acid Oxidase, subunit A, domain 2"/>
    <property type="match status" value="1"/>
</dbReference>
<evidence type="ECO:0000256" key="1">
    <source>
        <dbReference type="ARBA" id="ARBA00022714"/>
    </source>
</evidence>
<dbReference type="InterPro" id="IPR017941">
    <property type="entry name" value="Rieske_2Fe-2S"/>
</dbReference>
<evidence type="ECO:0000256" key="4">
    <source>
        <dbReference type="ARBA" id="ARBA00023014"/>
    </source>
</evidence>
<dbReference type="InterPro" id="IPR036188">
    <property type="entry name" value="FAD/NAD-bd_sf"/>
</dbReference>
<dbReference type="Gene3D" id="3.50.50.60">
    <property type="entry name" value="FAD/NAD(P)-binding domain"/>
    <property type="match status" value="1"/>
</dbReference>
<dbReference type="PROSITE" id="PS51296">
    <property type="entry name" value="RIESKE"/>
    <property type="match status" value="1"/>
</dbReference>
<keyword evidence="7" id="KW-1185">Reference proteome</keyword>
<protein>
    <submittedName>
        <fullName evidence="6">FAD-dependent oxidoreductase</fullName>
    </submittedName>
</protein>
<dbReference type="GO" id="GO:0005737">
    <property type="term" value="C:cytoplasm"/>
    <property type="evidence" value="ECO:0007669"/>
    <property type="project" value="TreeGrafter"/>
</dbReference>
<dbReference type="GO" id="GO:0004497">
    <property type="term" value="F:monooxygenase activity"/>
    <property type="evidence" value="ECO:0007669"/>
    <property type="project" value="UniProtKB-ARBA"/>
</dbReference>
<dbReference type="InterPro" id="IPR006076">
    <property type="entry name" value="FAD-dep_OxRdtase"/>
</dbReference>
<dbReference type="PANTHER" id="PTHR13847:SF274">
    <property type="entry name" value="RIESKE 2FE-2S IRON-SULFUR PROTEIN YHFW-RELATED"/>
    <property type="match status" value="1"/>
</dbReference>
<dbReference type="SUPFAM" id="SSF50022">
    <property type="entry name" value="ISP domain"/>
    <property type="match status" value="1"/>
</dbReference>
<keyword evidence="2" id="KW-0479">Metal-binding</keyword>
<name>A0AAW6T643_9MICO</name>
<dbReference type="GO" id="GO:0051537">
    <property type="term" value="F:2 iron, 2 sulfur cluster binding"/>
    <property type="evidence" value="ECO:0007669"/>
    <property type="project" value="UniProtKB-KW"/>
</dbReference>
<reference evidence="6 7" key="1">
    <citation type="submission" date="2023-04" db="EMBL/GenBank/DDBJ databases">
        <title>Klugiella caeni sp. nov. isolated from the sludge of biochemical tank.</title>
        <authorList>
            <person name="Geng K."/>
        </authorList>
    </citation>
    <scope>NUCLEOTIDE SEQUENCE [LARGE SCALE GENOMIC DNA]</scope>
    <source>
        <strain evidence="6 7">YN-L-19</strain>
    </source>
</reference>
<dbReference type="InterPro" id="IPR036922">
    <property type="entry name" value="Rieske_2Fe-2S_sf"/>
</dbReference>
<keyword evidence="4" id="KW-0411">Iron-sulfur</keyword>
<dbReference type="GO" id="GO:0046872">
    <property type="term" value="F:metal ion binding"/>
    <property type="evidence" value="ECO:0007669"/>
    <property type="project" value="UniProtKB-KW"/>
</dbReference>
<feature type="domain" description="Rieske" evidence="5">
    <location>
        <begin position="440"/>
        <end position="492"/>
    </location>
</feature>
<keyword evidence="3" id="KW-0408">Iron</keyword>